<dbReference type="Proteomes" id="UP000001887">
    <property type="component" value="Chromosome"/>
</dbReference>
<accession>D2QZ44</accession>
<evidence type="ECO:0000313" key="3">
    <source>
        <dbReference type="Proteomes" id="UP000001887"/>
    </source>
</evidence>
<dbReference type="OrthoDB" id="270282at2"/>
<dbReference type="AlphaFoldDB" id="D2QZ44"/>
<reference evidence="2 3" key="1">
    <citation type="journal article" date="2009" name="Stand. Genomic Sci.">
        <title>Complete genome sequence of Pirellula staleyi type strain (ATCC 27377).</title>
        <authorList>
            <person name="Clum A."/>
            <person name="Tindall B.J."/>
            <person name="Sikorski J."/>
            <person name="Ivanova N."/>
            <person name="Mavrommatis K."/>
            <person name="Lucas S."/>
            <person name="Glavina del Rio T."/>
            <person name="Nolan M."/>
            <person name="Chen F."/>
            <person name="Tice H."/>
            <person name="Pitluck S."/>
            <person name="Cheng J.F."/>
            <person name="Chertkov O."/>
            <person name="Brettin T."/>
            <person name="Han C."/>
            <person name="Detter J.C."/>
            <person name="Kuske C."/>
            <person name="Bruce D."/>
            <person name="Goodwin L."/>
            <person name="Ovchinikova G."/>
            <person name="Pati A."/>
            <person name="Mikhailova N."/>
            <person name="Chen A."/>
            <person name="Palaniappan K."/>
            <person name="Land M."/>
            <person name="Hauser L."/>
            <person name="Chang Y.J."/>
            <person name="Jeffries C.D."/>
            <person name="Chain P."/>
            <person name="Rohde M."/>
            <person name="Goker M."/>
            <person name="Bristow J."/>
            <person name="Eisen J.A."/>
            <person name="Markowitz V."/>
            <person name="Hugenholtz P."/>
            <person name="Kyrpides N.C."/>
            <person name="Klenk H.P."/>
            <person name="Lapidus A."/>
        </authorList>
    </citation>
    <scope>NUCLEOTIDE SEQUENCE [LARGE SCALE GENOMIC DNA]</scope>
    <source>
        <strain evidence="3">ATCC 27377 / DSM 6068 / ICPB 4128</strain>
    </source>
</reference>
<feature type="transmembrane region" description="Helical" evidence="1">
    <location>
        <begin position="161"/>
        <end position="181"/>
    </location>
</feature>
<protein>
    <recommendedName>
        <fullName evidence="4">Transmembrane protein</fullName>
    </recommendedName>
</protein>
<feature type="transmembrane region" description="Helical" evidence="1">
    <location>
        <begin position="72"/>
        <end position="92"/>
    </location>
</feature>
<dbReference type="EMBL" id="CP001848">
    <property type="protein sequence ID" value="ADB18236.1"/>
    <property type="molecule type" value="Genomic_DNA"/>
</dbReference>
<keyword evidence="1" id="KW-1133">Transmembrane helix</keyword>
<evidence type="ECO:0008006" key="4">
    <source>
        <dbReference type="Google" id="ProtNLM"/>
    </source>
</evidence>
<keyword evidence="3" id="KW-1185">Reference proteome</keyword>
<gene>
    <name evidence="2" type="ordered locus">Psta_3575</name>
</gene>
<name>D2QZ44_PIRSD</name>
<proteinExistence type="predicted"/>
<organism evidence="2 3">
    <name type="scientific">Pirellula staleyi (strain ATCC 27377 / DSM 6068 / ICPB 4128)</name>
    <name type="common">Pirella staleyi</name>
    <dbReference type="NCBI Taxonomy" id="530564"/>
    <lineage>
        <taxon>Bacteria</taxon>
        <taxon>Pseudomonadati</taxon>
        <taxon>Planctomycetota</taxon>
        <taxon>Planctomycetia</taxon>
        <taxon>Pirellulales</taxon>
        <taxon>Pirellulaceae</taxon>
        <taxon>Pirellula</taxon>
    </lineage>
</organism>
<dbReference type="HOGENOM" id="CLU_1439859_0_0_0"/>
<evidence type="ECO:0000256" key="1">
    <source>
        <dbReference type="SAM" id="Phobius"/>
    </source>
</evidence>
<keyword evidence="1" id="KW-0472">Membrane</keyword>
<keyword evidence="1" id="KW-0812">Transmembrane</keyword>
<evidence type="ECO:0000313" key="2">
    <source>
        <dbReference type="EMBL" id="ADB18236.1"/>
    </source>
</evidence>
<sequence length="188" mass="20319">MKPKFLLTCTCGTEIPVEKSQAGQTIDCPCGKKVEVPSIRGIEKLPQLTATTASDIPEHSTSKPAWNPVRGLLFTGGLIAAAISGVMLFLTLRDLNMIVTSGATVDRTEEVIEFVNQDIEKISLDDTWKTWLDLRDRGLGQVVTPDWTMAQDISELLRQRAIISGIVLVLGSICCIGSLVVPAGKKLA</sequence>
<dbReference type="KEGG" id="psl:Psta_3575"/>